<evidence type="ECO:0000256" key="1">
    <source>
        <dbReference type="SAM" id="MobiDB-lite"/>
    </source>
</evidence>
<dbReference type="Proteomes" id="UP000030686">
    <property type="component" value="Unassembled WGS sequence"/>
</dbReference>
<keyword evidence="2" id="KW-1133">Transmembrane helix</keyword>
<feature type="compositionally biased region" description="Basic and acidic residues" evidence="1">
    <location>
        <begin position="1"/>
        <end position="17"/>
    </location>
</feature>
<protein>
    <submittedName>
        <fullName evidence="3">Genomic scaffold, ProqFM164S03</fullName>
    </submittedName>
</protein>
<dbReference type="OrthoDB" id="3784821at2759"/>
<organism evidence="3 4">
    <name type="scientific">Penicillium roqueforti (strain FM164)</name>
    <dbReference type="NCBI Taxonomy" id="1365484"/>
    <lineage>
        <taxon>Eukaryota</taxon>
        <taxon>Fungi</taxon>
        <taxon>Dikarya</taxon>
        <taxon>Ascomycota</taxon>
        <taxon>Pezizomycotina</taxon>
        <taxon>Eurotiomycetes</taxon>
        <taxon>Eurotiomycetidae</taxon>
        <taxon>Eurotiales</taxon>
        <taxon>Aspergillaceae</taxon>
        <taxon>Penicillium</taxon>
    </lineage>
</organism>
<accession>W6QBB5</accession>
<dbReference type="STRING" id="1365484.W6QBB5"/>
<dbReference type="EMBL" id="HG792017">
    <property type="protein sequence ID" value="CDM33740.1"/>
    <property type="molecule type" value="Genomic_DNA"/>
</dbReference>
<keyword evidence="4" id="KW-1185">Reference proteome</keyword>
<evidence type="ECO:0000256" key="2">
    <source>
        <dbReference type="SAM" id="Phobius"/>
    </source>
</evidence>
<evidence type="ECO:0000313" key="3">
    <source>
        <dbReference type="EMBL" id="CDM33740.1"/>
    </source>
</evidence>
<sequence length="88" mass="10364">MSSLKDQQRYRSMDPKTRPPRPIQQPAASRLPKGVDDIRKTKEYKTAARRWTTTIVGLPIVIYTSWILYERLYLGKSPKSREDQKQKD</sequence>
<gene>
    <name evidence="3" type="ORF">PROQFM164_S03g000464</name>
</gene>
<reference evidence="3" key="1">
    <citation type="journal article" date="2014" name="Nat. Commun.">
        <title>Multiple recent horizontal transfers of a large genomic region in cheese making fungi.</title>
        <authorList>
            <person name="Cheeseman K."/>
            <person name="Ropars J."/>
            <person name="Renault P."/>
            <person name="Dupont J."/>
            <person name="Gouzy J."/>
            <person name="Branca A."/>
            <person name="Abraham A.L."/>
            <person name="Ceppi M."/>
            <person name="Conseiller E."/>
            <person name="Debuchy R."/>
            <person name="Malagnac F."/>
            <person name="Goarin A."/>
            <person name="Silar P."/>
            <person name="Lacoste S."/>
            <person name="Sallet E."/>
            <person name="Bensimon A."/>
            <person name="Giraud T."/>
            <person name="Brygoo Y."/>
        </authorList>
    </citation>
    <scope>NUCLEOTIDE SEQUENCE [LARGE SCALE GENOMIC DNA]</scope>
    <source>
        <strain evidence="3">FM164</strain>
    </source>
</reference>
<dbReference type="OMA" id="IFLYTSW"/>
<keyword evidence="2" id="KW-0812">Transmembrane</keyword>
<feature type="region of interest" description="Disordered" evidence="1">
    <location>
        <begin position="1"/>
        <end position="37"/>
    </location>
</feature>
<name>W6QBB5_PENRF</name>
<keyword evidence="2" id="KW-0472">Membrane</keyword>
<dbReference type="AlphaFoldDB" id="W6QBB5"/>
<feature type="transmembrane region" description="Helical" evidence="2">
    <location>
        <begin position="51"/>
        <end position="69"/>
    </location>
</feature>
<evidence type="ECO:0000313" key="4">
    <source>
        <dbReference type="Proteomes" id="UP000030686"/>
    </source>
</evidence>
<proteinExistence type="predicted"/>